<dbReference type="AlphaFoldDB" id="A0AAV4BJ69"/>
<evidence type="ECO:0000313" key="2">
    <source>
        <dbReference type="Proteomes" id="UP000735302"/>
    </source>
</evidence>
<gene>
    <name evidence="1" type="ORF">PoB_004990100</name>
</gene>
<name>A0AAV4BJ69_9GAST</name>
<evidence type="ECO:0000313" key="1">
    <source>
        <dbReference type="EMBL" id="GFO23396.1"/>
    </source>
</evidence>
<dbReference type="EMBL" id="BLXT01005511">
    <property type="protein sequence ID" value="GFO23396.1"/>
    <property type="molecule type" value="Genomic_DNA"/>
</dbReference>
<comment type="caution">
    <text evidence="1">The sequence shown here is derived from an EMBL/GenBank/DDBJ whole genome shotgun (WGS) entry which is preliminary data.</text>
</comment>
<organism evidence="1 2">
    <name type="scientific">Plakobranchus ocellatus</name>
    <dbReference type="NCBI Taxonomy" id="259542"/>
    <lineage>
        <taxon>Eukaryota</taxon>
        <taxon>Metazoa</taxon>
        <taxon>Spiralia</taxon>
        <taxon>Lophotrochozoa</taxon>
        <taxon>Mollusca</taxon>
        <taxon>Gastropoda</taxon>
        <taxon>Heterobranchia</taxon>
        <taxon>Euthyneura</taxon>
        <taxon>Panpulmonata</taxon>
        <taxon>Sacoglossa</taxon>
        <taxon>Placobranchoidea</taxon>
        <taxon>Plakobranchidae</taxon>
        <taxon>Plakobranchus</taxon>
    </lineage>
</organism>
<dbReference type="Proteomes" id="UP000735302">
    <property type="component" value="Unassembled WGS sequence"/>
</dbReference>
<sequence>MVQSCWRLWYEVKCVVSRLRYGSELLAPLSCWRLWYEVKCVVSRLRYGSELLAPLVWSKMCCIEASSWFRVAGASGMK</sequence>
<reference evidence="1 2" key="1">
    <citation type="journal article" date="2021" name="Elife">
        <title>Chloroplast acquisition without the gene transfer in kleptoplastic sea slugs, Plakobranchus ocellatus.</title>
        <authorList>
            <person name="Maeda T."/>
            <person name="Takahashi S."/>
            <person name="Yoshida T."/>
            <person name="Shimamura S."/>
            <person name="Takaki Y."/>
            <person name="Nagai Y."/>
            <person name="Toyoda A."/>
            <person name="Suzuki Y."/>
            <person name="Arimoto A."/>
            <person name="Ishii H."/>
            <person name="Satoh N."/>
            <person name="Nishiyama T."/>
            <person name="Hasebe M."/>
            <person name="Maruyama T."/>
            <person name="Minagawa J."/>
            <person name="Obokata J."/>
            <person name="Shigenobu S."/>
        </authorList>
    </citation>
    <scope>NUCLEOTIDE SEQUENCE [LARGE SCALE GENOMIC DNA]</scope>
</reference>
<proteinExistence type="predicted"/>
<protein>
    <submittedName>
        <fullName evidence="1">Uncharacterized protein</fullName>
    </submittedName>
</protein>
<accession>A0AAV4BJ69</accession>
<keyword evidence="2" id="KW-1185">Reference proteome</keyword>